<dbReference type="InterPro" id="IPR024185">
    <property type="entry name" value="FTHF_cligase-like_sf"/>
</dbReference>
<dbReference type="SUPFAM" id="SSF100950">
    <property type="entry name" value="NagB/RpiA/CoA transferase-like"/>
    <property type="match status" value="1"/>
</dbReference>
<protein>
    <recommendedName>
        <fullName evidence="1">LUD domain-containing protein</fullName>
    </recommendedName>
</protein>
<dbReference type="PATRIC" id="fig|1605367.3.peg.3186"/>
<name>A0A0P7BVS3_9BACT</name>
<feature type="domain" description="LUD" evidence="1">
    <location>
        <begin position="76"/>
        <end position="178"/>
    </location>
</feature>
<dbReference type="Pfam" id="PF02589">
    <property type="entry name" value="LUD_dom"/>
    <property type="match status" value="1"/>
</dbReference>
<proteinExistence type="predicted"/>
<dbReference type="AlphaFoldDB" id="A0A0P7BVS3"/>
<dbReference type="PANTHER" id="PTHR43682:SF1">
    <property type="entry name" value="LACTATE UTILIZATION PROTEIN C"/>
    <property type="match status" value="1"/>
</dbReference>
<sequence>MGHPTSDIQLPPFNTAYLGDPLAKFKELIDILHGEAIEVSEGKEIEDYVSKHYSGKRILFSTSLPELNNSEEWKTADPHSLEDVEFALVEGTLGVAENGAIWLTEEQLSQRVAPFINQQLGIVIKKDSIVPTMAQAYEKLGEPNNGYGVFIAGPSKTADIEQSLVTGAHGARGLVVFLA</sequence>
<dbReference type="EMBL" id="LGTQ01000006">
    <property type="protein sequence ID" value="KPM49050.1"/>
    <property type="molecule type" value="Genomic_DNA"/>
</dbReference>
<evidence type="ECO:0000259" key="1">
    <source>
        <dbReference type="Pfam" id="PF02589"/>
    </source>
</evidence>
<dbReference type="InterPro" id="IPR003741">
    <property type="entry name" value="LUD_dom"/>
</dbReference>
<evidence type="ECO:0000313" key="2">
    <source>
        <dbReference type="EMBL" id="KPM49050.1"/>
    </source>
</evidence>
<dbReference type="PANTHER" id="PTHR43682">
    <property type="entry name" value="LACTATE UTILIZATION PROTEIN C"/>
    <property type="match status" value="1"/>
</dbReference>
<organism evidence="2 3">
    <name type="scientific">Jiulongibacter sediminis</name>
    <dbReference type="NCBI Taxonomy" id="1605367"/>
    <lineage>
        <taxon>Bacteria</taxon>
        <taxon>Pseudomonadati</taxon>
        <taxon>Bacteroidota</taxon>
        <taxon>Cytophagia</taxon>
        <taxon>Cytophagales</taxon>
        <taxon>Leadbetterellaceae</taxon>
        <taxon>Jiulongibacter</taxon>
    </lineage>
</organism>
<evidence type="ECO:0000313" key="3">
    <source>
        <dbReference type="Proteomes" id="UP000050454"/>
    </source>
</evidence>
<dbReference type="InterPro" id="IPR037171">
    <property type="entry name" value="NagB/RpiA_transferase-like"/>
</dbReference>
<comment type="caution">
    <text evidence="2">The sequence shown here is derived from an EMBL/GenBank/DDBJ whole genome shotgun (WGS) entry which is preliminary data.</text>
</comment>
<reference evidence="2 3" key="1">
    <citation type="submission" date="2015-07" db="EMBL/GenBank/DDBJ databases">
        <title>The draft genome sequence of Leadbetterella sp. JN14-9.</title>
        <authorList>
            <person name="Liu Y."/>
            <person name="Du J."/>
            <person name="Shao Z."/>
        </authorList>
    </citation>
    <scope>NUCLEOTIDE SEQUENCE [LARGE SCALE GENOMIC DNA]</scope>
    <source>
        <strain evidence="2 3">JN14-9</strain>
    </source>
</reference>
<gene>
    <name evidence="2" type="ORF">AFM12_09025</name>
</gene>
<accession>A0A0P7BVS3</accession>
<keyword evidence="3" id="KW-1185">Reference proteome</keyword>
<dbReference type="STRING" id="1605367.AFM12_09025"/>
<dbReference type="Proteomes" id="UP000050454">
    <property type="component" value="Unassembled WGS sequence"/>
</dbReference>
<dbReference type="Gene3D" id="3.40.50.10420">
    <property type="entry name" value="NagB/RpiA/CoA transferase-like"/>
    <property type="match status" value="1"/>
</dbReference>